<organism evidence="2 3">
    <name type="scientific">Escallonia herrerae</name>
    <dbReference type="NCBI Taxonomy" id="1293975"/>
    <lineage>
        <taxon>Eukaryota</taxon>
        <taxon>Viridiplantae</taxon>
        <taxon>Streptophyta</taxon>
        <taxon>Embryophyta</taxon>
        <taxon>Tracheophyta</taxon>
        <taxon>Spermatophyta</taxon>
        <taxon>Magnoliopsida</taxon>
        <taxon>eudicotyledons</taxon>
        <taxon>Gunneridae</taxon>
        <taxon>Pentapetalae</taxon>
        <taxon>asterids</taxon>
        <taxon>campanulids</taxon>
        <taxon>Escalloniales</taxon>
        <taxon>Escalloniaceae</taxon>
        <taxon>Escallonia</taxon>
    </lineage>
</organism>
<dbReference type="GO" id="GO:0003700">
    <property type="term" value="F:DNA-binding transcription factor activity"/>
    <property type="evidence" value="ECO:0007669"/>
    <property type="project" value="InterPro"/>
</dbReference>
<sequence length="206" mass="23523">MDKLEVVLGMDFMEKSSAMSNPYCELMVGKEGQLECMISLVSKDGADALVMAFCVSKCFSIKKTIERYREYSKEDLSDSTLTEIDMLHLKQEMANMAKKIECIQASQRKLLGQDVGTCSTQELQEIESQLEHSLRNVRKRKETRLLEENAKLRERFAREPWPSSTAKQKGIVTCSRSIEVETELFIGLPAMRCVHRLDVNKVCQKS</sequence>
<accession>A0AA89BEI7</accession>
<dbReference type="PROSITE" id="PS51297">
    <property type="entry name" value="K_BOX"/>
    <property type="match status" value="1"/>
</dbReference>
<dbReference type="GO" id="GO:0005634">
    <property type="term" value="C:nucleus"/>
    <property type="evidence" value="ECO:0007669"/>
    <property type="project" value="InterPro"/>
</dbReference>
<dbReference type="EMBL" id="JAVXUP010000080">
    <property type="protein sequence ID" value="KAK3039225.1"/>
    <property type="molecule type" value="Genomic_DNA"/>
</dbReference>
<evidence type="ECO:0000259" key="1">
    <source>
        <dbReference type="PROSITE" id="PS51297"/>
    </source>
</evidence>
<name>A0AA89BEI7_9ASTE</name>
<comment type="caution">
    <text evidence="2">The sequence shown here is derived from an EMBL/GenBank/DDBJ whole genome shotgun (WGS) entry which is preliminary data.</text>
</comment>
<gene>
    <name evidence="2" type="ORF">RJ639_027929</name>
</gene>
<dbReference type="Pfam" id="PF01486">
    <property type="entry name" value="K-box"/>
    <property type="match status" value="1"/>
</dbReference>
<dbReference type="Proteomes" id="UP001188597">
    <property type="component" value="Unassembled WGS sequence"/>
</dbReference>
<evidence type="ECO:0000313" key="2">
    <source>
        <dbReference type="EMBL" id="KAK3039225.1"/>
    </source>
</evidence>
<feature type="domain" description="K-box" evidence="1">
    <location>
        <begin position="86"/>
        <end position="194"/>
    </location>
</feature>
<dbReference type="AlphaFoldDB" id="A0AA89BEI7"/>
<evidence type="ECO:0000313" key="3">
    <source>
        <dbReference type="Proteomes" id="UP001188597"/>
    </source>
</evidence>
<dbReference type="InterPro" id="IPR002487">
    <property type="entry name" value="TF_Kbox"/>
</dbReference>
<keyword evidence="3" id="KW-1185">Reference proteome</keyword>
<proteinExistence type="predicted"/>
<protein>
    <recommendedName>
        <fullName evidence="1">K-box domain-containing protein</fullName>
    </recommendedName>
</protein>
<reference evidence="2" key="1">
    <citation type="submission" date="2022-12" db="EMBL/GenBank/DDBJ databases">
        <title>Draft genome assemblies for two species of Escallonia (Escalloniales).</title>
        <authorList>
            <person name="Chanderbali A."/>
            <person name="Dervinis C."/>
            <person name="Anghel I."/>
            <person name="Soltis D."/>
            <person name="Soltis P."/>
            <person name="Zapata F."/>
        </authorList>
    </citation>
    <scope>NUCLEOTIDE SEQUENCE</scope>
    <source>
        <strain evidence="2">UCBG64.0493</strain>
        <tissue evidence="2">Leaf</tissue>
    </source>
</reference>